<feature type="domain" description="Mce/MlaD" evidence="9">
    <location>
        <begin position="169"/>
        <end position="227"/>
    </location>
</feature>
<protein>
    <submittedName>
        <fullName evidence="10">MCE family protein</fullName>
    </submittedName>
</protein>
<dbReference type="PANTHER" id="PTHR30462">
    <property type="entry name" value="INTERMEMBRANE TRANSPORT PROTEIN PQIB-RELATED"/>
    <property type="match status" value="1"/>
</dbReference>
<evidence type="ECO:0000256" key="4">
    <source>
        <dbReference type="ARBA" id="ARBA00022692"/>
    </source>
</evidence>
<comment type="subcellular location">
    <subcellularLocation>
        <location evidence="1">Cell inner membrane</location>
    </subcellularLocation>
</comment>
<dbReference type="EMBL" id="CP054569">
    <property type="protein sequence ID" value="QKQ46858.1"/>
    <property type="molecule type" value="Genomic_DNA"/>
</dbReference>
<proteinExistence type="predicted"/>
<dbReference type="RefSeq" id="WP_174716136.1">
    <property type="nucleotide sequence ID" value="NZ_CADIKP010000025.1"/>
</dbReference>
<gene>
    <name evidence="10" type="ORF">FOC81_09200</name>
</gene>
<name>A0A6N0JJE0_ACHDE</name>
<dbReference type="Proteomes" id="UP000509782">
    <property type="component" value="Chromosome"/>
</dbReference>
<reference evidence="10 11" key="1">
    <citation type="submission" date="2020-05" db="EMBL/GenBank/DDBJ databases">
        <title>FDA dAtabase for Regulatory Grade micrObial Sequences (FDA-ARGOS): Supporting development and validation of Infectious Disease Dx tests.</title>
        <authorList>
            <person name="Sproer C."/>
            <person name="Gronow S."/>
            <person name="Severitt S."/>
            <person name="Schroder I."/>
            <person name="Tallon L."/>
            <person name="Sadzewicz L."/>
            <person name="Zhao X."/>
            <person name="Vavikolanu K."/>
            <person name="Mehta A."/>
            <person name="Aluvathingal J."/>
            <person name="Nadendla S."/>
            <person name="Myers T."/>
            <person name="Yan Y."/>
            <person name="Sichtig H."/>
        </authorList>
    </citation>
    <scope>NUCLEOTIDE SEQUENCE [LARGE SCALE GENOMIC DNA]</scope>
    <source>
        <strain evidence="10 11">FDAARGOS_787</strain>
    </source>
</reference>
<dbReference type="InterPro" id="IPR051800">
    <property type="entry name" value="PqiA-PqiB_transport"/>
</dbReference>
<dbReference type="PANTHER" id="PTHR30462:SF0">
    <property type="entry name" value="INTERMEMBRANE TRANSPORT PROTEIN YEBT"/>
    <property type="match status" value="1"/>
</dbReference>
<accession>A0A6N0JJE0</accession>
<keyword evidence="2" id="KW-1003">Cell membrane</keyword>
<organism evidence="10 11">
    <name type="scientific">Achromobacter denitrificans</name>
    <name type="common">Alcaligenes denitrificans</name>
    <dbReference type="NCBI Taxonomy" id="32002"/>
    <lineage>
        <taxon>Bacteria</taxon>
        <taxon>Pseudomonadati</taxon>
        <taxon>Pseudomonadota</taxon>
        <taxon>Betaproteobacteria</taxon>
        <taxon>Burkholderiales</taxon>
        <taxon>Alcaligenaceae</taxon>
        <taxon>Achromobacter</taxon>
    </lineage>
</organism>
<keyword evidence="6 8" id="KW-0472">Membrane</keyword>
<dbReference type="Pfam" id="PF02470">
    <property type="entry name" value="MlaD"/>
    <property type="match status" value="3"/>
</dbReference>
<evidence type="ECO:0000256" key="3">
    <source>
        <dbReference type="ARBA" id="ARBA00022519"/>
    </source>
</evidence>
<feature type="domain" description="Mce/MlaD" evidence="9">
    <location>
        <begin position="297"/>
        <end position="403"/>
    </location>
</feature>
<evidence type="ECO:0000313" key="10">
    <source>
        <dbReference type="EMBL" id="QKQ46858.1"/>
    </source>
</evidence>
<evidence type="ECO:0000313" key="11">
    <source>
        <dbReference type="Proteomes" id="UP000509782"/>
    </source>
</evidence>
<feature type="domain" description="Mce/MlaD" evidence="9">
    <location>
        <begin position="47"/>
        <end position="137"/>
    </location>
</feature>
<sequence>MTEPGSAPAHAPAARRKGRRLSWIWLVPIIAAVGGLLLVVRVWMEAGPTATISFQTAEGLEAGKTQVRYKEVNVGLVERVALNPDRSGVIVTIRIDKDASSLLQEGTQFWVVRPRLTLSGVSGLSTLFSGAYIGVDPAGDRSKNAAGFATKSAFVGLEIPPEVTQDRAGKRYTLKANDLGSLDVGSPVYYRRIPVGEVVGYHLDKAGEGVDVQVFIDAPNDAYVNEATRFWNASGVDFSVDARGLQMRSQSLLSVIVGGVAFDTVEQRARVAAKADAEFVIFSSEGAARAQPDGVPLHIRMRFDQSVRGLAVGAPIDSYGATIGQVDSIGLELDRETNRFYAVVGATLYLERLGAKTVGEIKEYSGSSLAHPSGKLLTEMIAQGLRAQLRIGNLLTGQLYVAMAMFPDAKPVSFKMEATPEIPTVPNNLDQLQMQINSILTKLDRVPLEALGTELNNLLRGTASLVRRLDTRLAPEAQAMLKQASKSLAAVGGVLSPDADLPASADTALQELARAARSLRELADYLQAYPDALLRGRPQDAPPTRQPTRQPARQ</sequence>
<evidence type="ECO:0000256" key="6">
    <source>
        <dbReference type="ARBA" id="ARBA00023136"/>
    </source>
</evidence>
<evidence type="ECO:0000256" key="1">
    <source>
        <dbReference type="ARBA" id="ARBA00004533"/>
    </source>
</evidence>
<keyword evidence="3" id="KW-0997">Cell inner membrane</keyword>
<dbReference type="GO" id="GO:0005886">
    <property type="term" value="C:plasma membrane"/>
    <property type="evidence" value="ECO:0007669"/>
    <property type="project" value="UniProtKB-SubCell"/>
</dbReference>
<evidence type="ECO:0000256" key="7">
    <source>
        <dbReference type="SAM" id="MobiDB-lite"/>
    </source>
</evidence>
<keyword evidence="5 8" id="KW-1133">Transmembrane helix</keyword>
<keyword evidence="4 8" id="KW-0812">Transmembrane</keyword>
<evidence type="ECO:0000256" key="2">
    <source>
        <dbReference type="ARBA" id="ARBA00022475"/>
    </source>
</evidence>
<evidence type="ECO:0000259" key="9">
    <source>
        <dbReference type="Pfam" id="PF02470"/>
    </source>
</evidence>
<feature type="transmembrane region" description="Helical" evidence="8">
    <location>
        <begin position="23"/>
        <end position="44"/>
    </location>
</feature>
<evidence type="ECO:0000256" key="5">
    <source>
        <dbReference type="ARBA" id="ARBA00022989"/>
    </source>
</evidence>
<feature type="region of interest" description="Disordered" evidence="7">
    <location>
        <begin position="533"/>
        <end position="554"/>
    </location>
</feature>
<dbReference type="InterPro" id="IPR003399">
    <property type="entry name" value="Mce/MlaD"/>
</dbReference>
<evidence type="ECO:0000256" key="8">
    <source>
        <dbReference type="SAM" id="Phobius"/>
    </source>
</evidence>
<dbReference type="AlphaFoldDB" id="A0A6N0JJE0"/>